<protein>
    <recommendedName>
        <fullName evidence="4">Alpha/beta hydrolase</fullName>
    </recommendedName>
</protein>
<dbReference type="SUPFAM" id="SSF53474">
    <property type="entry name" value="alpha/beta-Hydrolases"/>
    <property type="match status" value="1"/>
</dbReference>
<evidence type="ECO:0000313" key="2">
    <source>
        <dbReference type="EMBL" id="MCC9631603.1"/>
    </source>
</evidence>
<comment type="caution">
    <text evidence="2">The sequence shown here is derived from an EMBL/GenBank/DDBJ whole genome shotgun (WGS) entry which is preliminary data.</text>
</comment>
<keyword evidence="1" id="KW-0732">Signal</keyword>
<sequence length="317" mass="34894">MKSLLHALLAIAALGLSGSLSQAGEANDLTDHSQEVLTVPPVSSGAPAPGKRVAITSPEYAGTEVRHYVYLPPDWEKNRSTPIIFEYTGNYYPASGSTGRPEDAALGYGLSGGRYIWVSLPYVNQQGTANEPTWWGDEAATIQYAKVNVPRIIQQFGADPNAVFLCGFSRGAIGVNYLGLHDDEIAKLWTAFVTHDHFDGARAWVKPWGSPLDAYRESARQRLARVAGRPYWVSQNGSIRETQAFVQSAVANSDNFHFAEINATEILGSFPNATAKSAHTDRWLLKPSRYRSEVWTWMNKVEKSGKRKAESGQEPKH</sequence>
<gene>
    <name evidence="2" type="ORF">LOC68_24670</name>
</gene>
<dbReference type="AlphaFoldDB" id="A0A9X1SIH1"/>
<dbReference type="RefSeq" id="WP_230223873.1">
    <property type="nucleotide sequence ID" value="NZ_JAJKFT010000010.1"/>
</dbReference>
<accession>A0A9X1SIH1</accession>
<proteinExistence type="predicted"/>
<feature type="chain" id="PRO_5040854624" description="Alpha/beta hydrolase" evidence="1">
    <location>
        <begin position="24"/>
        <end position="317"/>
    </location>
</feature>
<evidence type="ECO:0008006" key="4">
    <source>
        <dbReference type="Google" id="ProtNLM"/>
    </source>
</evidence>
<dbReference type="Gene3D" id="3.40.50.1820">
    <property type="entry name" value="alpha/beta hydrolase"/>
    <property type="match status" value="1"/>
</dbReference>
<organism evidence="2 3">
    <name type="scientific">Blastopirellula sediminis</name>
    <dbReference type="NCBI Taxonomy" id="2894196"/>
    <lineage>
        <taxon>Bacteria</taxon>
        <taxon>Pseudomonadati</taxon>
        <taxon>Planctomycetota</taxon>
        <taxon>Planctomycetia</taxon>
        <taxon>Pirellulales</taxon>
        <taxon>Pirellulaceae</taxon>
        <taxon>Blastopirellula</taxon>
    </lineage>
</organism>
<keyword evidence="3" id="KW-1185">Reference proteome</keyword>
<dbReference type="InterPro" id="IPR029058">
    <property type="entry name" value="AB_hydrolase_fold"/>
</dbReference>
<reference evidence="2" key="1">
    <citation type="submission" date="2021-11" db="EMBL/GenBank/DDBJ databases">
        <title>Genome sequence.</title>
        <authorList>
            <person name="Sun Q."/>
        </authorList>
    </citation>
    <scope>NUCLEOTIDE SEQUENCE</scope>
    <source>
        <strain evidence="2">JC732</strain>
    </source>
</reference>
<evidence type="ECO:0000256" key="1">
    <source>
        <dbReference type="SAM" id="SignalP"/>
    </source>
</evidence>
<feature type="signal peptide" evidence="1">
    <location>
        <begin position="1"/>
        <end position="23"/>
    </location>
</feature>
<dbReference type="Proteomes" id="UP001139103">
    <property type="component" value="Unassembled WGS sequence"/>
</dbReference>
<name>A0A9X1SIH1_9BACT</name>
<evidence type="ECO:0000313" key="3">
    <source>
        <dbReference type="Proteomes" id="UP001139103"/>
    </source>
</evidence>
<dbReference type="EMBL" id="JAJKFT010000010">
    <property type="protein sequence ID" value="MCC9631603.1"/>
    <property type="molecule type" value="Genomic_DNA"/>
</dbReference>